<dbReference type="PANTHER" id="PTHR14919">
    <property type="entry name" value="KPL2-RELATED"/>
    <property type="match status" value="1"/>
</dbReference>
<name>A2DAL3_TRIV3</name>
<evidence type="ECO:0000313" key="3">
    <source>
        <dbReference type="Proteomes" id="UP000001542"/>
    </source>
</evidence>
<evidence type="ECO:0000256" key="1">
    <source>
        <dbReference type="SAM" id="MobiDB-lite"/>
    </source>
</evidence>
<dbReference type="RefSeq" id="XP_001583502.1">
    <property type="nucleotide sequence ID" value="XM_001583452.1"/>
</dbReference>
<dbReference type="OrthoDB" id="62528at2759"/>
<organism evidence="2 3">
    <name type="scientific">Trichomonas vaginalis (strain ATCC PRA-98 / G3)</name>
    <dbReference type="NCBI Taxonomy" id="412133"/>
    <lineage>
        <taxon>Eukaryota</taxon>
        <taxon>Metamonada</taxon>
        <taxon>Parabasalia</taxon>
        <taxon>Trichomonadida</taxon>
        <taxon>Trichomonadidae</taxon>
        <taxon>Trichomonas</taxon>
    </lineage>
</organism>
<feature type="region of interest" description="Disordered" evidence="1">
    <location>
        <begin position="1"/>
        <end position="58"/>
    </location>
</feature>
<dbReference type="InParanoid" id="A2DAL3"/>
<feature type="compositionally biased region" description="Basic residues" evidence="1">
    <location>
        <begin position="22"/>
        <end position="35"/>
    </location>
</feature>
<dbReference type="SUPFAM" id="SSF52540">
    <property type="entry name" value="P-loop containing nucleoside triphosphate hydrolases"/>
    <property type="match status" value="1"/>
</dbReference>
<feature type="region of interest" description="Disordered" evidence="1">
    <location>
        <begin position="261"/>
        <end position="280"/>
    </location>
</feature>
<evidence type="ECO:0000313" key="2">
    <source>
        <dbReference type="EMBL" id="EAY22516.1"/>
    </source>
</evidence>
<dbReference type="KEGG" id="tva:5468071"/>
<dbReference type="EMBL" id="DS113183">
    <property type="protein sequence ID" value="EAY22516.1"/>
    <property type="molecule type" value="Genomic_DNA"/>
</dbReference>
<accession>A2DAL3</accession>
<dbReference type="Gene3D" id="3.40.50.300">
    <property type="entry name" value="P-loop containing nucleotide triphosphate hydrolases"/>
    <property type="match status" value="1"/>
</dbReference>
<dbReference type="VEuPathDB" id="TrichDB:TVAGG3_0811570"/>
<dbReference type="STRING" id="5722.A2DAL3"/>
<protein>
    <submittedName>
        <fullName evidence="2">Uncharacterized protein</fullName>
    </submittedName>
</protein>
<sequence length="899" mass="102723">MPPRPVGRGAAKAPIRGGRGGKVVKPRGRGGKQVKSRRESVVEEIQPEPEQPPPKIQTWFDKIPPLPPKPDEELHKKLSAERKLRHAQKVEKYCKEELNSIFQFAMKVSDIYFNDDENSIKEVRRKRIEFKNGIFIPSEESEEETTKKAILPVKLEPKHSIDIQNYLRISKQPYYSMLESLFLTKISDSYVSDPNKTFSKLIETIQENSTNYPEIYEPDKPVLPFVICVVGPPYGGTTTICQLLMNTYSVVVIEAVYMPPPDTSRRKKGEPETPPPEPKLDYHLHGSMVIYYSDDKNAVQQISTVVKDIDRNTKGIIISGYPNTKQQLSSLEKSLAGNTIGRPNSARSSEKQKPAQCVITGFIISMNCPEKYETRYIDPLTGYVYSETFHRPGAADLVGHKLTDFVKSKNDIENRLVENIIPDQSQPSQKALSSWNSLTNSLKKNYSVITIENLPNSLELAEKLDGFVAQMLHADEPAKNVENLLRPSHLILPGACNEAVLVWRKCLNEFGRQIAEQNRLVTTIADKIGDLTKTATSRYHFLTSMEIGNVEKLEQGDLNSVWEESINNRISNVKMAKEVVTKSGLIELVIALVNAPRVAFIALIEKMSYVKWFVEKFSELFEKPENYYNIFQEQSAKVKAEYFNFKTTFRQILKIDGEIEPKFLELPEKPLKQDDKDERSKQIEEKGIQFLGDYFDLKSYSTEIPNFNVKVACKSLDIPDFQTETPFSDIVSYSKEFIEFVSSHIENDFIKDECQTILDIFERINKFVRPLEVSIVESIFNLHDNLINYAYSKFTHEMEGFCTNGHFSYDFSMVSDRDLEICRDVNSLKTDDVRKIIPDEVLTKMRVNIGSLHGVSTDDVLEMFADFEGGKYLTDIKICLNIMECGECMDISKFLELFE</sequence>
<dbReference type="AlphaFoldDB" id="A2DAL3"/>
<dbReference type="InterPro" id="IPR052634">
    <property type="entry name" value="Sperm_flagellar-bone_growth"/>
</dbReference>
<proteinExistence type="predicted"/>
<keyword evidence="3" id="KW-1185">Reference proteome</keyword>
<gene>
    <name evidence="2" type="ORF">TVAG_035390</name>
</gene>
<reference evidence="2" key="2">
    <citation type="journal article" date="2007" name="Science">
        <title>Draft genome sequence of the sexually transmitted pathogen Trichomonas vaginalis.</title>
        <authorList>
            <person name="Carlton J.M."/>
            <person name="Hirt R.P."/>
            <person name="Silva J.C."/>
            <person name="Delcher A.L."/>
            <person name="Schatz M."/>
            <person name="Zhao Q."/>
            <person name="Wortman J.R."/>
            <person name="Bidwell S.L."/>
            <person name="Alsmark U.C.M."/>
            <person name="Besteiro S."/>
            <person name="Sicheritz-Ponten T."/>
            <person name="Noel C.J."/>
            <person name="Dacks J.B."/>
            <person name="Foster P.G."/>
            <person name="Simillion C."/>
            <person name="Van de Peer Y."/>
            <person name="Miranda-Saavedra D."/>
            <person name="Barton G.J."/>
            <person name="Westrop G.D."/>
            <person name="Mueller S."/>
            <person name="Dessi D."/>
            <person name="Fiori P.L."/>
            <person name="Ren Q."/>
            <person name="Paulsen I."/>
            <person name="Zhang H."/>
            <person name="Bastida-Corcuera F.D."/>
            <person name="Simoes-Barbosa A."/>
            <person name="Brown M.T."/>
            <person name="Hayes R.D."/>
            <person name="Mukherjee M."/>
            <person name="Okumura C.Y."/>
            <person name="Schneider R."/>
            <person name="Smith A.J."/>
            <person name="Vanacova S."/>
            <person name="Villalvazo M."/>
            <person name="Haas B.J."/>
            <person name="Pertea M."/>
            <person name="Feldblyum T.V."/>
            <person name="Utterback T.R."/>
            <person name="Shu C.L."/>
            <person name="Osoegawa K."/>
            <person name="de Jong P.J."/>
            <person name="Hrdy I."/>
            <person name="Horvathova L."/>
            <person name="Zubacova Z."/>
            <person name="Dolezal P."/>
            <person name="Malik S.B."/>
            <person name="Logsdon J.M. Jr."/>
            <person name="Henze K."/>
            <person name="Gupta A."/>
            <person name="Wang C.C."/>
            <person name="Dunne R.L."/>
            <person name="Upcroft J.A."/>
            <person name="Upcroft P."/>
            <person name="White O."/>
            <person name="Salzberg S.L."/>
            <person name="Tang P."/>
            <person name="Chiu C.-H."/>
            <person name="Lee Y.-S."/>
            <person name="Embley T.M."/>
            <person name="Coombs G.H."/>
            <person name="Mottram J.C."/>
            <person name="Tachezy J."/>
            <person name="Fraser-Liggett C.M."/>
            <person name="Johnson P.J."/>
        </authorList>
    </citation>
    <scope>NUCLEOTIDE SEQUENCE [LARGE SCALE GENOMIC DNA]</scope>
    <source>
        <strain evidence="2">G3</strain>
    </source>
</reference>
<dbReference type="VEuPathDB" id="TrichDB:TVAG_035390"/>
<reference evidence="2" key="1">
    <citation type="submission" date="2006-10" db="EMBL/GenBank/DDBJ databases">
        <authorList>
            <person name="Amadeo P."/>
            <person name="Zhao Q."/>
            <person name="Wortman J."/>
            <person name="Fraser-Liggett C."/>
            <person name="Carlton J."/>
        </authorList>
    </citation>
    <scope>NUCLEOTIDE SEQUENCE</scope>
    <source>
        <strain evidence="2">G3</strain>
    </source>
</reference>
<dbReference type="PANTHER" id="PTHR14919:SF0">
    <property type="entry name" value="SPERM FLAGELLAR PROTEIN 2"/>
    <property type="match status" value="1"/>
</dbReference>
<dbReference type="Proteomes" id="UP000001542">
    <property type="component" value="Unassembled WGS sequence"/>
</dbReference>
<dbReference type="InterPro" id="IPR027417">
    <property type="entry name" value="P-loop_NTPase"/>
</dbReference>